<reference evidence="1 2" key="1">
    <citation type="journal article" date="2015" name="Nature">
        <title>rRNA introns, odd ribosomes, and small enigmatic genomes across a large radiation of phyla.</title>
        <authorList>
            <person name="Brown C.T."/>
            <person name="Hug L.A."/>
            <person name="Thomas B.C."/>
            <person name="Sharon I."/>
            <person name="Castelle C.J."/>
            <person name="Singh A."/>
            <person name="Wilkins M.J."/>
            <person name="Williams K.H."/>
            <person name="Banfield J.F."/>
        </authorList>
    </citation>
    <scope>NUCLEOTIDE SEQUENCE [LARGE SCALE GENOMIC DNA]</scope>
</reference>
<dbReference type="EMBL" id="LCFA01000014">
    <property type="protein sequence ID" value="KKS81955.1"/>
    <property type="molecule type" value="Genomic_DNA"/>
</dbReference>
<evidence type="ECO:0000313" key="2">
    <source>
        <dbReference type="Proteomes" id="UP000034810"/>
    </source>
</evidence>
<protein>
    <submittedName>
        <fullName evidence="1">Uncharacterized protein</fullName>
    </submittedName>
</protein>
<accession>A0A0G1C8G9</accession>
<dbReference type="AlphaFoldDB" id="A0A0G1C8G9"/>
<evidence type="ECO:0000313" key="1">
    <source>
        <dbReference type="EMBL" id="KKS81955.1"/>
    </source>
</evidence>
<comment type="caution">
    <text evidence="1">The sequence shown here is derived from an EMBL/GenBank/DDBJ whole genome shotgun (WGS) entry which is preliminary data.</text>
</comment>
<organism evidence="1 2">
    <name type="scientific">Candidatus Wolfebacteria bacterium GW2011_GWC1_43_10</name>
    <dbReference type="NCBI Taxonomy" id="1619011"/>
    <lineage>
        <taxon>Bacteria</taxon>
        <taxon>Candidatus Wolfeibacteriota</taxon>
    </lineage>
</organism>
<sequence>MAEIQTYQDGTPRGTFSQIKLDDGNKIIISLTQTEIAIFRAGFLGIPKGTLWRQDINTFLDIIYPQGLASKSVDKSVLEISVELATQCTTIKEVKEKF</sequence>
<name>A0A0G1C8G9_9BACT</name>
<dbReference type="Proteomes" id="UP000034810">
    <property type="component" value="Unassembled WGS sequence"/>
</dbReference>
<feature type="non-terminal residue" evidence="1">
    <location>
        <position position="98"/>
    </location>
</feature>
<gene>
    <name evidence="1" type="ORF">UV58_C0014G0001</name>
</gene>
<proteinExistence type="predicted"/>